<proteinExistence type="predicted"/>
<feature type="chain" id="PRO_5003467226" description="Lipoprotein" evidence="8">
    <location>
        <begin position="19"/>
        <end position="52"/>
    </location>
</feature>
<dbReference type="PROSITE" id="PS51257">
    <property type="entry name" value="PROKAR_LIPOPROTEIN"/>
    <property type="match status" value="1"/>
</dbReference>
<feature type="signal peptide" evidence="8">
    <location>
        <begin position="1"/>
        <end position="18"/>
    </location>
</feature>
<keyword evidence="2 8" id="KW-0732">Signal</keyword>
<dbReference type="HOGENOM" id="CLU_3080337_0_0_6"/>
<evidence type="ECO:0000256" key="7">
    <source>
        <dbReference type="SAM" id="MobiDB-lite"/>
    </source>
</evidence>
<evidence type="ECO:0000256" key="3">
    <source>
        <dbReference type="ARBA" id="ARBA00023136"/>
    </source>
</evidence>
<sequence length="52" mass="5583">MSKLALCIALALFLCACGQRGPLYLPKQAPSNEKTPSTESDPLSKFNSKEGQ</sequence>
<evidence type="ECO:0000256" key="2">
    <source>
        <dbReference type="ARBA" id="ARBA00022729"/>
    </source>
</evidence>
<comment type="subcellular location">
    <subcellularLocation>
        <location evidence="1">Cell outer membrane</location>
        <topology evidence="1">Lipid-anchor</topology>
    </subcellularLocation>
</comment>
<keyword evidence="5" id="KW-0998">Cell outer membrane</keyword>
<name>G4QFB9_GLANF</name>
<dbReference type="KEGG" id="gni:GNIT_0309"/>
<evidence type="ECO:0000256" key="1">
    <source>
        <dbReference type="ARBA" id="ARBA00004459"/>
    </source>
</evidence>
<evidence type="ECO:0000256" key="5">
    <source>
        <dbReference type="ARBA" id="ARBA00023237"/>
    </source>
</evidence>
<feature type="region of interest" description="Disordered" evidence="7">
    <location>
        <begin position="26"/>
        <end position="52"/>
    </location>
</feature>
<dbReference type="GO" id="GO:0009279">
    <property type="term" value="C:cell outer membrane"/>
    <property type="evidence" value="ECO:0007669"/>
    <property type="project" value="UniProtKB-SubCell"/>
</dbReference>
<dbReference type="RefSeq" id="WP_014107342.1">
    <property type="nucleotide sequence ID" value="NC_016041.1"/>
</dbReference>
<evidence type="ECO:0000256" key="6">
    <source>
        <dbReference type="ARBA" id="ARBA00023288"/>
    </source>
</evidence>
<evidence type="ECO:0008006" key="11">
    <source>
        <dbReference type="Google" id="ProtNLM"/>
    </source>
</evidence>
<evidence type="ECO:0000256" key="4">
    <source>
        <dbReference type="ARBA" id="ARBA00023139"/>
    </source>
</evidence>
<keyword evidence="6" id="KW-0449">Lipoprotein</keyword>
<dbReference type="Proteomes" id="UP000009282">
    <property type="component" value="Chromosome"/>
</dbReference>
<keyword evidence="10" id="KW-1185">Reference proteome</keyword>
<dbReference type="InterPro" id="IPR032831">
    <property type="entry name" value="LptM_cons"/>
</dbReference>
<protein>
    <recommendedName>
        <fullName evidence="11">Lipoprotein</fullName>
    </recommendedName>
</protein>
<dbReference type="NCBIfam" id="NF047847">
    <property type="entry name" value="SS_mature_LptM"/>
    <property type="match status" value="1"/>
</dbReference>
<dbReference type="Pfam" id="PF13627">
    <property type="entry name" value="LptM_cons"/>
    <property type="match status" value="1"/>
</dbReference>
<dbReference type="EMBL" id="CP003060">
    <property type="protein sequence ID" value="AEP28463.1"/>
    <property type="molecule type" value="Genomic_DNA"/>
</dbReference>
<feature type="compositionally biased region" description="Polar residues" evidence="7">
    <location>
        <begin position="29"/>
        <end position="46"/>
    </location>
</feature>
<evidence type="ECO:0000256" key="8">
    <source>
        <dbReference type="SAM" id="SignalP"/>
    </source>
</evidence>
<accession>G4QFB9</accession>
<gene>
    <name evidence="9" type="ordered locus">GNIT_0309</name>
</gene>
<dbReference type="AlphaFoldDB" id="G4QFB9"/>
<evidence type="ECO:0000313" key="10">
    <source>
        <dbReference type="Proteomes" id="UP000009282"/>
    </source>
</evidence>
<dbReference type="STRING" id="1085623.GNIT_0309"/>
<reference evidence="9 10" key="1">
    <citation type="journal article" date="2011" name="J. Bacteriol.">
        <title>Complete genome sequence of seawater bacterium Glaciecola nitratireducens FR1064T.</title>
        <authorList>
            <person name="Bian F."/>
            <person name="Qin Q.L."/>
            <person name="Xie B.B."/>
            <person name="Shu Y.L."/>
            <person name="Zhang X.Y."/>
            <person name="Yu Y."/>
            <person name="Chen B."/>
            <person name="Chen X.L."/>
            <person name="Zhou B.C."/>
            <person name="Zhang Y.Z."/>
        </authorList>
    </citation>
    <scope>NUCLEOTIDE SEQUENCE [LARGE SCALE GENOMIC DNA]</scope>
    <source>
        <strain evidence="10">JCM 12485 / KCTC 12276 / FR1064</strain>
    </source>
</reference>
<organism evidence="9 10">
    <name type="scientific">Glaciecola nitratireducens (strain JCM 12485 / KCTC 12276 / FR1064)</name>
    <dbReference type="NCBI Taxonomy" id="1085623"/>
    <lineage>
        <taxon>Bacteria</taxon>
        <taxon>Pseudomonadati</taxon>
        <taxon>Pseudomonadota</taxon>
        <taxon>Gammaproteobacteria</taxon>
        <taxon>Alteromonadales</taxon>
        <taxon>Alteromonadaceae</taxon>
        <taxon>Brumicola</taxon>
    </lineage>
</organism>
<keyword evidence="3" id="KW-0472">Membrane</keyword>
<evidence type="ECO:0000313" key="9">
    <source>
        <dbReference type="EMBL" id="AEP28463.1"/>
    </source>
</evidence>
<keyword evidence="4" id="KW-0564">Palmitate</keyword>